<gene>
    <name evidence="2" type="ORF">AURANDRAFT_66835</name>
</gene>
<feature type="compositionally biased region" description="Low complexity" evidence="1">
    <location>
        <begin position="227"/>
        <end position="244"/>
    </location>
</feature>
<reference evidence="2 3" key="1">
    <citation type="journal article" date="2011" name="Proc. Natl. Acad. Sci. U.S.A.">
        <title>Niche of harmful alga Aureococcus anophagefferens revealed through ecogenomics.</title>
        <authorList>
            <person name="Gobler C.J."/>
            <person name="Berry D.L."/>
            <person name="Dyhrman S.T."/>
            <person name="Wilhelm S.W."/>
            <person name="Salamov A."/>
            <person name="Lobanov A.V."/>
            <person name="Zhang Y."/>
            <person name="Collier J.L."/>
            <person name="Wurch L.L."/>
            <person name="Kustka A.B."/>
            <person name="Dill B.D."/>
            <person name="Shah M."/>
            <person name="VerBerkmoes N.C."/>
            <person name="Kuo A."/>
            <person name="Terry A."/>
            <person name="Pangilinan J."/>
            <person name="Lindquist E.A."/>
            <person name="Lucas S."/>
            <person name="Paulsen I.T."/>
            <person name="Hattenrath-Lehmann T.K."/>
            <person name="Talmage S.C."/>
            <person name="Walker E.A."/>
            <person name="Koch F."/>
            <person name="Burson A.M."/>
            <person name="Marcoval M.A."/>
            <person name="Tang Y.Z."/>
            <person name="Lecleir G.R."/>
            <person name="Coyne K.J."/>
            <person name="Berg G.M."/>
            <person name="Bertrand E.M."/>
            <person name="Saito M.A."/>
            <person name="Gladyshev V.N."/>
            <person name="Grigoriev I.V."/>
        </authorList>
    </citation>
    <scope>NUCLEOTIDE SEQUENCE [LARGE SCALE GENOMIC DNA]</scope>
    <source>
        <strain evidence="3">CCMP 1984</strain>
    </source>
</reference>
<evidence type="ECO:0000313" key="3">
    <source>
        <dbReference type="Proteomes" id="UP000002729"/>
    </source>
</evidence>
<dbReference type="EMBL" id="GL833146">
    <property type="protein sequence ID" value="EGB04830.1"/>
    <property type="molecule type" value="Genomic_DNA"/>
</dbReference>
<dbReference type="InParanoid" id="F0YIZ6"/>
<dbReference type="AlphaFoldDB" id="F0YIZ6"/>
<dbReference type="RefSeq" id="XP_009040388.1">
    <property type="nucleotide sequence ID" value="XM_009042140.1"/>
</dbReference>
<organism evidence="3">
    <name type="scientific">Aureococcus anophagefferens</name>
    <name type="common">Harmful bloom alga</name>
    <dbReference type="NCBI Taxonomy" id="44056"/>
    <lineage>
        <taxon>Eukaryota</taxon>
        <taxon>Sar</taxon>
        <taxon>Stramenopiles</taxon>
        <taxon>Ochrophyta</taxon>
        <taxon>Pelagophyceae</taxon>
        <taxon>Pelagomonadales</taxon>
        <taxon>Pelagomonadaceae</taxon>
        <taxon>Aureococcus</taxon>
    </lineage>
</organism>
<name>F0YIZ6_AURAN</name>
<sequence>MKLCVFASYPPREDLRPGDWLCGMCDAANAPRYPSCGCGTPRAAAPATAIMCIPWPRNPEPDAWAYGCLVDRPDGYVAAAGDADLDGNIHNGTSYTAEDRGDLLELLGRAAPDYAYYTARRAGASHLRAKLAAIDVALEVSLLDQERHANLKLSLEASLRWERRLAAESATATAAARGFQNYFANVPKKPALPPAAAPQPPETAAAPPNWACAACTRSKGMEAPSDAGAAGTQGAAAGSAGPRPAADDAQREKKKQKQDERKEKKAYPLTVKAGAPLLVNGQLVVVEDTAEDYGGKVAPSGFARVRSMSDAKMKLVQLGYEARLARTATDDEVRAELGRDRARVAGARGALPYPVLTPAVIAAREARAAERLEEFERRQVVRACARAHDLKPAPAAAVHAAAGRARATAWSIQRGLMTVAGGERCGAALKGKKEPPPPPKRVKIGLCAGSHNLEAEIEALDPECITLTIDMPALNPDVVADAGEVDIVELVGRDVATDIFLHMPCGGGSKVCEHNHQNPERGDHLRVRRENQLRIALNFVRNVDRLVKKFPNLRIWRDAAIECPHGNDFWKTAEYKQLRYVHRLYEFPFEHCAEIFKMPKDKKYKKRGILATNAPTFPAPTRGNMNVVPEDLLCDCPYKNCKHPVSLTGEQLAAAAVYPPGVAKQFALAMQQAEVLPIKDPKTYEDLLWNFDKLYEEKYGRVDRDEFEAYGPQPPPAPTGE</sequence>
<protein>
    <submittedName>
        <fullName evidence="2">Uncharacterized protein</fullName>
    </submittedName>
</protein>
<proteinExistence type="predicted"/>
<evidence type="ECO:0000256" key="1">
    <source>
        <dbReference type="SAM" id="MobiDB-lite"/>
    </source>
</evidence>
<dbReference type="KEGG" id="aaf:AURANDRAFT_66835"/>
<dbReference type="Proteomes" id="UP000002729">
    <property type="component" value="Unassembled WGS sequence"/>
</dbReference>
<feature type="compositionally biased region" description="Basic and acidic residues" evidence="1">
    <location>
        <begin position="245"/>
        <end position="266"/>
    </location>
</feature>
<dbReference type="GeneID" id="20225972"/>
<accession>F0YIZ6</accession>
<evidence type="ECO:0000313" key="2">
    <source>
        <dbReference type="EMBL" id="EGB04830.1"/>
    </source>
</evidence>
<feature type="region of interest" description="Disordered" evidence="1">
    <location>
        <begin position="221"/>
        <end position="268"/>
    </location>
</feature>
<keyword evidence="3" id="KW-1185">Reference proteome</keyword>